<evidence type="ECO:0000256" key="1">
    <source>
        <dbReference type="SAM" id="MobiDB-lite"/>
    </source>
</evidence>
<evidence type="ECO:0000313" key="2">
    <source>
        <dbReference type="EMBL" id="OMJ94258.1"/>
    </source>
</evidence>
<reference evidence="2 3" key="1">
    <citation type="submission" date="2016-11" db="EMBL/GenBank/DDBJ databases">
        <title>The macronuclear genome of Stentor coeruleus: a giant cell with tiny introns.</title>
        <authorList>
            <person name="Slabodnick M."/>
            <person name="Ruby J.G."/>
            <person name="Reiff S.B."/>
            <person name="Swart E.C."/>
            <person name="Gosai S."/>
            <person name="Prabakaran S."/>
            <person name="Witkowska E."/>
            <person name="Larue G.E."/>
            <person name="Fisher S."/>
            <person name="Freeman R.M."/>
            <person name="Gunawardena J."/>
            <person name="Chu W."/>
            <person name="Stover N.A."/>
            <person name="Gregory B.D."/>
            <person name="Nowacki M."/>
            <person name="Derisi J."/>
            <person name="Roy S.W."/>
            <person name="Marshall W.F."/>
            <person name="Sood P."/>
        </authorList>
    </citation>
    <scope>NUCLEOTIDE SEQUENCE [LARGE SCALE GENOMIC DNA]</scope>
    <source>
        <strain evidence="2">WM001</strain>
    </source>
</reference>
<dbReference type="OrthoDB" id="325717at2759"/>
<evidence type="ECO:0000313" key="3">
    <source>
        <dbReference type="Proteomes" id="UP000187209"/>
    </source>
</evidence>
<comment type="caution">
    <text evidence="2">The sequence shown here is derived from an EMBL/GenBank/DDBJ whole genome shotgun (WGS) entry which is preliminary data.</text>
</comment>
<dbReference type="EMBL" id="MPUH01000029">
    <property type="protein sequence ID" value="OMJ94258.1"/>
    <property type="molecule type" value="Genomic_DNA"/>
</dbReference>
<proteinExistence type="predicted"/>
<feature type="region of interest" description="Disordered" evidence="1">
    <location>
        <begin position="165"/>
        <end position="198"/>
    </location>
</feature>
<gene>
    <name evidence="2" type="ORF">SteCoe_2597</name>
</gene>
<protein>
    <submittedName>
        <fullName evidence="2">Uncharacterized protein</fullName>
    </submittedName>
</protein>
<accession>A0A1R2CZ31</accession>
<keyword evidence="3" id="KW-1185">Reference proteome</keyword>
<dbReference type="AlphaFoldDB" id="A0A1R2CZ31"/>
<organism evidence="2 3">
    <name type="scientific">Stentor coeruleus</name>
    <dbReference type="NCBI Taxonomy" id="5963"/>
    <lineage>
        <taxon>Eukaryota</taxon>
        <taxon>Sar</taxon>
        <taxon>Alveolata</taxon>
        <taxon>Ciliophora</taxon>
        <taxon>Postciliodesmatophora</taxon>
        <taxon>Heterotrichea</taxon>
        <taxon>Heterotrichida</taxon>
        <taxon>Stentoridae</taxon>
        <taxon>Stentor</taxon>
    </lineage>
</organism>
<sequence>MINQINSLSESEPEISDRKTNNRKILEKIVSGLSCLLSKNPLDLMNVGILIYDSFSINEPIEKKIIQPLVNEPRAISLRSKSTRNLNIRNNSFSNLLKSYKHDSGKQEVDGQNSSKIFDNSEDLDKSRSRSRLTPINERRKKKTPYETRKNKHILQDVYNIKYKRNNKSIRNTSKETESRRTLTKMSKFASLSPSKYT</sequence>
<dbReference type="Proteomes" id="UP000187209">
    <property type="component" value="Unassembled WGS sequence"/>
</dbReference>
<name>A0A1R2CZ31_9CILI</name>
<feature type="region of interest" description="Disordered" evidence="1">
    <location>
        <begin position="104"/>
        <end position="152"/>
    </location>
</feature>